<proteinExistence type="predicted"/>
<accession>A0A8R1EPI9</accession>
<feature type="transmembrane region" description="Helical" evidence="1">
    <location>
        <begin position="6"/>
        <end position="39"/>
    </location>
</feature>
<name>A0A8R1EPI9_CAEJA</name>
<dbReference type="AlphaFoldDB" id="A0A8R1EPI9"/>
<dbReference type="EnsemblMetazoa" id="CJA39176.1">
    <property type="protein sequence ID" value="CJA39176.1"/>
    <property type="gene ID" value="WBGene00215023"/>
</dbReference>
<evidence type="ECO:0000256" key="1">
    <source>
        <dbReference type="SAM" id="Phobius"/>
    </source>
</evidence>
<dbReference type="Proteomes" id="UP000005237">
    <property type="component" value="Unassembled WGS sequence"/>
</dbReference>
<evidence type="ECO:0000313" key="3">
    <source>
        <dbReference type="Proteomes" id="UP000005237"/>
    </source>
</evidence>
<keyword evidence="3" id="KW-1185">Reference proteome</keyword>
<keyword evidence="1" id="KW-0472">Membrane</keyword>
<evidence type="ECO:0000313" key="2">
    <source>
        <dbReference type="EnsemblMetazoa" id="CJA39176.1"/>
    </source>
</evidence>
<keyword evidence="1" id="KW-1133">Transmembrane helix</keyword>
<reference evidence="2" key="2">
    <citation type="submission" date="2022-06" db="UniProtKB">
        <authorList>
            <consortium name="EnsemblMetazoa"/>
        </authorList>
    </citation>
    <scope>IDENTIFICATION</scope>
    <source>
        <strain evidence="2">DF5081</strain>
    </source>
</reference>
<protein>
    <submittedName>
        <fullName evidence="2">Uncharacterized protein</fullName>
    </submittedName>
</protein>
<organism evidence="2 3">
    <name type="scientific">Caenorhabditis japonica</name>
    <dbReference type="NCBI Taxonomy" id="281687"/>
    <lineage>
        <taxon>Eukaryota</taxon>
        <taxon>Metazoa</taxon>
        <taxon>Ecdysozoa</taxon>
        <taxon>Nematoda</taxon>
        <taxon>Chromadorea</taxon>
        <taxon>Rhabditida</taxon>
        <taxon>Rhabditina</taxon>
        <taxon>Rhabditomorpha</taxon>
        <taxon>Rhabditoidea</taxon>
        <taxon>Rhabditidae</taxon>
        <taxon>Peloderinae</taxon>
        <taxon>Caenorhabditis</taxon>
    </lineage>
</organism>
<keyword evidence="1" id="KW-0812">Transmembrane</keyword>
<sequence length="94" mass="10706">MKHPIALLPITSFSVLLFFSVYESLCIIIIIIICFVCPFQTDALVREKVRTDSALDLSESTMTSCKGHHWTPFLPVWPLLGLLNYGGLRDHWDL</sequence>
<reference evidence="3" key="1">
    <citation type="submission" date="2010-08" db="EMBL/GenBank/DDBJ databases">
        <authorList>
            <consortium name="Caenorhabditis japonica Sequencing Consortium"/>
            <person name="Wilson R.K."/>
        </authorList>
    </citation>
    <scope>NUCLEOTIDE SEQUENCE [LARGE SCALE GENOMIC DNA]</scope>
    <source>
        <strain evidence="3">DF5081</strain>
    </source>
</reference>